<evidence type="ECO:0000256" key="1">
    <source>
        <dbReference type="SAM" id="MobiDB-lite"/>
    </source>
</evidence>
<feature type="non-terminal residue" evidence="2">
    <location>
        <position position="70"/>
    </location>
</feature>
<proteinExistence type="predicted"/>
<accession>A0ABN8IBA9</accession>
<organism evidence="2 3">
    <name type="scientific">Iphiclides podalirius</name>
    <name type="common">scarce swallowtail</name>
    <dbReference type="NCBI Taxonomy" id="110791"/>
    <lineage>
        <taxon>Eukaryota</taxon>
        <taxon>Metazoa</taxon>
        <taxon>Ecdysozoa</taxon>
        <taxon>Arthropoda</taxon>
        <taxon>Hexapoda</taxon>
        <taxon>Insecta</taxon>
        <taxon>Pterygota</taxon>
        <taxon>Neoptera</taxon>
        <taxon>Endopterygota</taxon>
        <taxon>Lepidoptera</taxon>
        <taxon>Glossata</taxon>
        <taxon>Ditrysia</taxon>
        <taxon>Papilionoidea</taxon>
        <taxon>Papilionidae</taxon>
        <taxon>Papilioninae</taxon>
        <taxon>Iphiclides</taxon>
    </lineage>
</organism>
<feature type="compositionally biased region" description="Basic residues" evidence="1">
    <location>
        <begin position="1"/>
        <end position="10"/>
    </location>
</feature>
<sequence>MRAHRTRHLSRSFVSARERRRRSSKRSSHARRDSARDRCLDVALYRPIDCADGPQTVIDPSGRIGDVTLR</sequence>
<evidence type="ECO:0000313" key="2">
    <source>
        <dbReference type="EMBL" id="CAH2050134.1"/>
    </source>
</evidence>
<protein>
    <submittedName>
        <fullName evidence="2">Uncharacterized protein</fullName>
    </submittedName>
</protein>
<gene>
    <name evidence="2" type="ORF">IPOD504_LOCUS7255</name>
</gene>
<feature type="region of interest" description="Disordered" evidence="1">
    <location>
        <begin position="1"/>
        <end position="35"/>
    </location>
</feature>
<name>A0ABN8IBA9_9NEOP</name>
<keyword evidence="3" id="KW-1185">Reference proteome</keyword>
<dbReference type="EMBL" id="OW152814">
    <property type="protein sequence ID" value="CAH2050134.1"/>
    <property type="molecule type" value="Genomic_DNA"/>
</dbReference>
<feature type="compositionally biased region" description="Basic residues" evidence="1">
    <location>
        <begin position="18"/>
        <end position="29"/>
    </location>
</feature>
<dbReference type="Proteomes" id="UP000837857">
    <property type="component" value="Chromosome 2"/>
</dbReference>
<evidence type="ECO:0000313" key="3">
    <source>
        <dbReference type="Proteomes" id="UP000837857"/>
    </source>
</evidence>
<reference evidence="2" key="1">
    <citation type="submission" date="2022-03" db="EMBL/GenBank/DDBJ databases">
        <authorList>
            <person name="Martin H S."/>
        </authorList>
    </citation>
    <scope>NUCLEOTIDE SEQUENCE</scope>
</reference>